<dbReference type="EMBL" id="JAUSUA010000004">
    <property type="protein sequence ID" value="MDQ0208181.1"/>
    <property type="molecule type" value="Genomic_DNA"/>
</dbReference>
<comment type="subcellular location">
    <subcellularLocation>
        <location evidence="1">Membrane</location>
        <topology evidence="1">Multi-pass membrane protein</topology>
    </subcellularLocation>
</comment>
<keyword evidence="5 6" id="KW-0472">Membrane</keyword>
<keyword evidence="4 6" id="KW-1133">Transmembrane helix</keyword>
<feature type="transmembrane region" description="Helical" evidence="6">
    <location>
        <begin position="139"/>
        <end position="158"/>
    </location>
</feature>
<evidence type="ECO:0000256" key="5">
    <source>
        <dbReference type="ARBA" id="ARBA00023136"/>
    </source>
</evidence>
<dbReference type="InterPro" id="IPR001182">
    <property type="entry name" value="FtsW/RodA"/>
</dbReference>
<comment type="caution">
    <text evidence="7">The sequence shown here is derived from an EMBL/GenBank/DDBJ whole genome shotgun (WGS) entry which is preliminary data.</text>
</comment>
<evidence type="ECO:0000313" key="7">
    <source>
        <dbReference type="EMBL" id="MDQ0208181.1"/>
    </source>
</evidence>
<dbReference type="Proteomes" id="UP001225034">
    <property type="component" value="Unassembled WGS sequence"/>
</dbReference>
<proteinExistence type="predicted"/>
<feature type="transmembrane region" description="Helical" evidence="6">
    <location>
        <begin position="314"/>
        <end position="332"/>
    </location>
</feature>
<feature type="transmembrane region" description="Helical" evidence="6">
    <location>
        <begin position="187"/>
        <end position="207"/>
    </location>
</feature>
<sequence length="387" mass="44076">MTKTKIDYNILFLLFLFMVISCFYIYEAQEMQQYLGNFMLRQFLFYFLMFLLVIAMSYLDIDYIKQSQWILYGFGIVVLVGLLVVPDSFVRGEDSGAIRWYRLPIIGSFQPAELTKIFLIITFSYVVSKHKEWSSKWKGDFWLIIKLAALCFPVVLLLVEQPDMGTIMQIAAIVLSILLVSKVSMKWTLTMILVPITAILSFVYLYFARMDLVEKYIFSNLKDYQVNRFHGWLNPTEYANEAYQVNLAMRAVGSGRLSGTGAEDNLYYIPEAHTDFIFAIIAHTHGFIAACLLISIYFILLYQIVMVGFHSTNQFDLSICAGVAGLFAFQIFQNVGMNVGLLPVTGFSLPLISYGGSSLITAGLALGLVLCVKSNRKEYMFEKSEDM</sequence>
<evidence type="ECO:0000256" key="1">
    <source>
        <dbReference type="ARBA" id="ARBA00004141"/>
    </source>
</evidence>
<keyword evidence="2 6" id="KW-0812">Transmembrane</keyword>
<evidence type="ECO:0000256" key="6">
    <source>
        <dbReference type="SAM" id="Phobius"/>
    </source>
</evidence>
<dbReference type="PANTHER" id="PTHR30474:SF1">
    <property type="entry name" value="PEPTIDOGLYCAN GLYCOSYLTRANSFERASE MRDB"/>
    <property type="match status" value="1"/>
</dbReference>
<evidence type="ECO:0000256" key="3">
    <source>
        <dbReference type="ARBA" id="ARBA00022960"/>
    </source>
</evidence>
<evidence type="ECO:0000256" key="2">
    <source>
        <dbReference type="ARBA" id="ARBA00022692"/>
    </source>
</evidence>
<keyword evidence="3" id="KW-0133">Cell shape</keyword>
<name>A0ABT9YKC0_9BACI</name>
<accession>A0ABT9YKC0</accession>
<dbReference type="PANTHER" id="PTHR30474">
    <property type="entry name" value="CELL CYCLE PROTEIN"/>
    <property type="match status" value="1"/>
</dbReference>
<evidence type="ECO:0000256" key="4">
    <source>
        <dbReference type="ARBA" id="ARBA00022989"/>
    </source>
</evidence>
<feature type="transmembrane region" description="Helical" evidence="6">
    <location>
        <begin position="105"/>
        <end position="127"/>
    </location>
</feature>
<keyword evidence="8" id="KW-1185">Reference proteome</keyword>
<feature type="transmembrane region" description="Helical" evidence="6">
    <location>
        <begin position="276"/>
        <end position="302"/>
    </location>
</feature>
<reference evidence="7 8" key="1">
    <citation type="submission" date="2023-07" db="EMBL/GenBank/DDBJ databases">
        <title>Genomic Encyclopedia of Type Strains, Phase IV (KMG-IV): sequencing the most valuable type-strain genomes for metagenomic binning, comparative biology and taxonomic classification.</title>
        <authorList>
            <person name="Goeker M."/>
        </authorList>
    </citation>
    <scope>NUCLEOTIDE SEQUENCE [LARGE SCALE GENOMIC DNA]</scope>
    <source>
        <strain evidence="7 8">DSM 19154</strain>
    </source>
</reference>
<dbReference type="Pfam" id="PF01098">
    <property type="entry name" value="FTSW_RODA_SPOVE"/>
    <property type="match status" value="1"/>
</dbReference>
<feature type="transmembrane region" description="Helical" evidence="6">
    <location>
        <begin position="69"/>
        <end position="85"/>
    </location>
</feature>
<gene>
    <name evidence="7" type="ORF">J2S05_002990</name>
</gene>
<feature type="transmembrane region" description="Helical" evidence="6">
    <location>
        <begin position="7"/>
        <end position="26"/>
    </location>
</feature>
<evidence type="ECO:0000313" key="8">
    <source>
        <dbReference type="Proteomes" id="UP001225034"/>
    </source>
</evidence>
<feature type="transmembrane region" description="Helical" evidence="6">
    <location>
        <begin position="38"/>
        <end position="57"/>
    </location>
</feature>
<dbReference type="RefSeq" id="WP_306984033.1">
    <property type="nucleotide sequence ID" value="NZ_JAUSUA010000004.1"/>
</dbReference>
<organism evidence="7 8">
    <name type="scientific">Alkalicoccobacillus murimartini</name>
    <dbReference type="NCBI Taxonomy" id="171685"/>
    <lineage>
        <taxon>Bacteria</taxon>
        <taxon>Bacillati</taxon>
        <taxon>Bacillota</taxon>
        <taxon>Bacilli</taxon>
        <taxon>Bacillales</taxon>
        <taxon>Bacillaceae</taxon>
        <taxon>Alkalicoccobacillus</taxon>
    </lineage>
</organism>
<feature type="transmembrane region" description="Helical" evidence="6">
    <location>
        <begin position="352"/>
        <end position="372"/>
    </location>
</feature>
<dbReference type="PROSITE" id="PS51257">
    <property type="entry name" value="PROKAR_LIPOPROTEIN"/>
    <property type="match status" value="1"/>
</dbReference>
<feature type="transmembrane region" description="Helical" evidence="6">
    <location>
        <begin position="164"/>
        <end position="180"/>
    </location>
</feature>
<protein>
    <submittedName>
        <fullName evidence="7">Rod shape determining protein RodA</fullName>
    </submittedName>
</protein>